<evidence type="ECO:0000313" key="2">
    <source>
        <dbReference type="Proteomes" id="UP000887565"/>
    </source>
</evidence>
<evidence type="ECO:0000256" key="1">
    <source>
        <dbReference type="SAM" id="MobiDB-lite"/>
    </source>
</evidence>
<feature type="region of interest" description="Disordered" evidence="1">
    <location>
        <begin position="71"/>
        <end position="102"/>
    </location>
</feature>
<keyword evidence="2" id="KW-1185">Reference proteome</keyword>
<name>A0A915IX44_ROMCU</name>
<protein>
    <submittedName>
        <fullName evidence="3">Uncharacterized protein</fullName>
    </submittedName>
</protein>
<proteinExistence type="predicted"/>
<evidence type="ECO:0000313" key="3">
    <source>
        <dbReference type="WBParaSite" id="nRc.2.0.1.t18770-RA"/>
    </source>
</evidence>
<dbReference type="AlphaFoldDB" id="A0A915IX44"/>
<dbReference type="WBParaSite" id="nRc.2.0.1.t18770-RA">
    <property type="protein sequence ID" value="nRc.2.0.1.t18770-RA"/>
    <property type="gene ID" value="nRc.2.0.1.g18770"/>
</dbReference>
<reference evidence="3" key="1">
    <citation type="submission" date="2022-11" db="UniProtKB">
        <authorList>
            <consortium name="WormBaseParasite"/>
        </authorList>
    </citation>
    <scope>IDENTIFICATION</scope>
</reference>
<dbReference type="Proteomes" id="UP000887565">
    <property type="component" value="Unplaced"/>
</dbReference>
<sequence>MHHHELPMPKILTCPCHCPVHGRRMAYPRRIRPSPYPMYNYCFNGLQPNGYNPYPMFGAVPTTPYQPQNYAPQYSGFQPYAASPMQQQPPPPETSSKDVRNRPTGALNVLQKRYKKVCKNNPEAGIQTPREEEVEEKFMEALMEKDQQAKESLPHPSPAVIQNRSYTFPMRTPASRGGSTGRKNQASLDEMLEDSPLKDAILNTLRVTSVDDHFKAALNEKRTGVQKARLCQMRLLHCIRLHTVRNGVHKIFAGKFFTQNISELNGIEQPNVSAPAAANVSTFGLQGVLPGFYNQSQLDDAAQNGTLDDMRNATIYINSANDGFNIALDEVKKKRMPFQDNDEVRERNVIEICSN</sequence>
<organism evidence="2 3">
    <name type="scientific">Romanomermis culicivorax</name>
    <name type="common">Nematode worm</name>
    <dbReference type="NCBI Taxonomy" id="13658"/>
    <lineage>
        <taxon>Eukaryota</taxon>
        <taxon>Metazoa</taxon>
        <taxon>Ecdysozoa</taxon>
        <taxon>Nematoda</taxon>
        <taxon>Enoplea</taxon>
        <taxon>Dorylaimia</taxon>
        <taxon>Mermithida</taxon>
        <taxon>Mermithoidea</taxon>
        <taxon>Mermithidae</taxon>
        <taxon>Romanomermis</taxon>
    </lineage>
</organism>
<accession>A0A915IX44</accession>